<evidence type="ECO:0000313" key="1">
    <source>
        <dbReference type="EMBL" id="MDJ1168016.1"/>
    </source>
</evidence>
<protein>
    <submittedName>
        <fullName evidence="1">Uncharacterized protein</fullName>
    </submittedName>
</protein>
<name>A0ABT7AM94_9CYAN</name>
<comment type="caution">
    <text evidence="1">The sequence shown here is derived from an EMBL/GenBank/DDBJ whole genome shotgun (WGS) entry which is preliminary data.</text>
</comment>
<reference evidence="1 2" key="1">
    <citation type="submission" date="2023-01" db="EMBL/GenBank/DDBJ databases">
        <title>Novel diversity within Roseofilum (Cyanobacteria; Desertifilaceae) from marine benthic mats with descriptions of four novel species.</title>
        <authorList>
            <person name="Wang Y."/>
            <person name="Berthold D.E."/>
            <person name="Hu J."/>
            <person name="Lefler F.W."/>
            <person name="Laughinghouse H.D. IV."/>
        </authorList>
    </citation>
    <scope>NUCLEOTIDE SEQUENCE [LARGE SCALE GENOMIC DNA]</scope>
    <source>
        <strain evidence="1 2">BLCC-M154</strain>
    </source>
</reference>
<evidence type="ECO:0000313" key="2">
    <source>
        <dbReference type="Proteomes" id="UP001235303"/>
    </source>
</evidence>
<dbReference type="EMBL" id="JAQOSP010000006">
    <property type="protein sequence ID" value="MDJ1168016.1"/>
    <property type="molecule type" value="Genomic_DNA"/>
</dbReference>
<accession>A0ABT7AM94</accession>
<gene>
    <name evidence="1" type="ORF">PMG71_01085</name>
</gene>
<proteinExistence type="predicted"/>
<keyword evidence="2" id="KW-1185">Reference proteome</keyword>
<dbReference type="Proteomes" id="UP001235303">
    <property type="component" value="Unassembled WGS sequence"/>
</dbReference>
<dbReference type="RefSeq" id="WP_283751784.1">
    <property type="nucleotide sequence ID" value="NZ_JAQOSP010000006.1"/>
</dbReference>
<organism evidence="1 2">
    <name type="scientific">Roseofilum acuticapitatum BLCC-M154</name>
    <dbReference type="NCBI Taxonomy" id="3022444"/>
    <lineage>
        <taxon>Bacteria</taxon>
        <taxon>Bacillati</taxon>
        <taxon>Cyanobacteriota</taxon>
        <taxon>Cyanophyceae</taxon>
        <taxon>Desertifilales</taxon>
        <taxon>Desertifilaceae</taxon>
        <taxon>Roseofilum</taxon>
        <taxon>Roseofilum acuticapitatum</taxon>
    </lineage>
</organism>
<sequence length="134" mass="15396">MLNETNRARLTTIKGMLTDFLEGVVGDRDCATELTRIYISELAEIMSRYKREPPSEDDKVTAVPNIDLSFRDRTMTINLNWSNIYATLQAISRGTELEMLVGTKRNAQEQVEPIMKKCYSIPIKPEQLKGEYDF</sequence>